<organism evidence="1 2">
    <name type="scientific">Mycolicibacterium komossense</name>
    <dbReference type="NCBI Taxonomy" id="1779"/>
    <lineage>
        <taxon>Bacteria</taxon>
        <taxon>Bacillati</taxon>
        <taxon>Actinomycetota</taxon>
        <taxon>Actinomycetes</taxon>
        <taxon>Mycobacteriales</taxon>
        <taxon>Mycobacteriaceae</taxon>
        <taxon>Mycolicibacterium</taxon>
    </lineage>
</organism>
<dbReference type="InterPro" id="IPR006311">
    <property type="entry name" value="TAT_signal"/>
</dbReference>
<dbReference type="EMBL" id="JACKTY010000047">
    <property type="protein sequence ID" value="MCV7229762.1"/>
    <property type="molecule type" value="Genomic_DNA"/>
</dbReference>
<proteinExistence type="predicted"/>
<keyword evidence="2" id="KW-1185">Reference proteome</keyword>
<accession>A0ABT3CK12</accession>
<evidence type="ECO:0000313" key="2">
    <source>
        <dbReference type="Proteomes" id="UP001526201"/>
    </source>
</evidence>
<dbReference type="RefSeq" id="WP_264071032.1">
    <property type="nucleotide sequence ID" value="NZ_JACKTY010000047.1"/>
</dbReference>
<dbReference type="Proteomes" id="UP001526201">
    <property type="component" value="Unassembled WGS sequence"/>
</dbReference>
<sequence length="231" mass="24602">MGGELARRSMLTLAGAAAAALSGCGSPPEQMRQASTTPLAPPPAADTDVLMFIRHAEDALSKGAPYGVAESGERDTRSLIVRGWMRAGALVELFDPRGPDGEQIATRPGILRPTTIFAHNPGDADSKRSFETASPLAASLKLPVDIRYTMKQTAQLSATLKGMHGPVLVAWRHEQIATIIAGLGVVTPPPPASWPENRYDMVFVLTRNGDGWTFRQVPQMLLAGDLLTPIG</sequence>
<reference evidence="1 2" key="1">
    <citation type="journal article" date="2022" name="BMC Genomics">
        <title>Comparative genome analysis of mycobacteria focusing on tRNA and non-coding RNA.</title>
        <authorList>
            <person name="Behra P.R.K."/>
            <person name="Pettersson B.M.F."/>
            <person name="Ramesh M."/>
            <person name="Das S."/>
            <person name="Dasgupta S."/>
            <person name="Kirsebom L.A."/>
        </authorList>
    </citation>
    <scope>NUCLEOTIDE SEQUENCE [LARGE SCALE GENOMIC DNA]</scope>
    <source>
        <strain evidence="1 2">DSM 44078</strain>
    </source>
</reference>
<comment type="caution">
    <text evidence="1">The sequence shown here is derived from an EMBL/GenBank/DDBJ whole genome shotgun (WGS) entry which is preliminary data.</text>
</comment>
<dbReference type="PROSITE" id="PS51318">
    <property type="entry name" value="TAT"/>
    <property type="match status" value="1"/>
</dbReference>
<name>A0ABT3CK12_9MYCO</name>
<evidence type="ECO:0000313" key="1">
    <source>
        <dbReference type="EMBL" id="MCV7229762.1"/>
    </source>
</evidence>
<gene>
    <name evidence="1" type="ORF">H7J73_27520</name>
</gene>
<protein>
    <recommendedName>
        <fullName evidence="3">Histidine phosphatase family protein</fullName>
    </recommendedName>
</protein>
<dbReference type="PROSITE" id="PS51257">
    <property type="entry name" value="PROKAR_LIPOPROTEIN"/>
    <property type="match status" value="1"/>
</dbReference>
<evidence type="ECO:0008006" key="3">
    <source>
        <dbReference type="Google" id="ProtNLM"/>
    </source>
</evidence>